<reference evidence="11 12" key="1">
    <citation type="submission" date="2019-03" db="EMBL/GenBank/DDBJ databases">
        <title>Sapientia aquatica gen. nov., sp. nov., isolated from a crater lake.</title>
        <authorList>
            <person name="Felfoldi T."/>
            <person name="Szabo A."/>
            <person name="Toth E."/>
            <person name="Schumann P."/>
            <person name="Keki Z."/>
            <person name="Marialigeti K."/>
            <person name="Mathe I."/>
        </authorList>
    </citation>
    <scope>NUCLEOTIDE SEQUENCE [LARGE SCALE GENOMIC DNA]</scope>
    <source>
        <strain evidence="11 12">SA-152</strain>
    </source>
</reference>
<dbReference type="RefSeq" id="WP_133328824.1">
    <property type="nucleotide sequence ID" value="NZ_SMYL01000005.1"/>
</dbReference>
<dbReference type="Proteomes" id="UP000294829">
    <property type="component" value="Unassembled WGS sequence"/>
</dbReference>
<dbReference type="InterPro" id="IPR027417">
    <property type="entry name" value="P-loop_NTPase"/>
</dbReference>
<dbReference type="InterPro" id="IPR050445">
    <property type="entry name" value="Bact_polysacc_biosynth/exp"/>
</dbReference>
<evidence type="ECO:0000313" key="11">
    <source>
        <dbReference type="EMBL" id="TDK65683.1"/>
    </source>
</evidence>
<keyword evidence="5 11" id="KW-0418">Kinase</keyword>
<gene>
    <name evidence="11" type="ORF">E2I14_12160</name>
</gene>
<evidence type="ECO:0000256" key="8">
    <source>
        <dbReference type="ARBA" id="ARBA00051245"/>
    </source>
</evidence>
<dbReference type="EC" id="2.7.10.2" evidence="2"/>
<dbReference type="Gene3D" id="3.40.50.300">
    <property type="entry name" value="P-loop containing nucleotide triphosphate hydrolases"/>
    <property type="match status" value="1"/>
</dbReference>
<evidence type="ECO:0000313" key="12">
    <source>
        <dbReference type="Proteomes" id="UP000294829"/>
    </source>
</evidence>
<proteinExistence type="inferred from homology"/>
<evidence type="ECO:0000256" key="6">
    <source>
        <dbReference type="ARBA" id="ARBA00022840"/>
    </source>
</evidence>
<comment type="similarity">
    <text evidence="1">Belongs to the CpsD/CapB family.</text>
</comment>
<evidence type="ECO:0000256" key="2">
    <source>
        <dbReference type="ARBA" id="ARBA00011903"/>
    </source>
</evidence>
<keyword evidence="12" id="KW-1185">Reference proteome</keyword>
<keyword evidence="6" id="KW-0067">ATP-binding</keyword>
<keyword evidence="4" id="KW-0547">Nucleotide-binding</keyword>
<evidence type="ECO:0000259" key="10">
    <source>
        <dbReference type="Pfam" id="PF13614"/>
    </source>
</evidence>
<evidence type="ECO:0000256" key="4">
    <source>
        <dbReference type="ARBA" id="ARBA00022741"/>
    </source>
</evidence>
<sequence>MSIIEKAISKLDQNKNSATEVHAAPASTIAHPSAPPATPVTPIESPRAPIEAVKAQPSARQLEQPHSKKVEIDLEQLVKLGMVSPHTDRSNISEEFRRIKRPLLDKIFKDNNNDAKHKNLIMVTSSLPGEGKTFCAVNLAISIALELDHTVLLVDADVAKPSVGRYLKTTNELEENKAGLMDILLDKNLDLSDVMLRTNIDKLTLLRSGRNHKHATELLASHAMSTLLDEIATRYPDRVIIFDSPPLLLSTEARALASKMGQIALVVEAGSTTQNAVKDLLSQLKTNNNVSLIYNKAQPHEGTGFYGDYYG</sequence>
<dbReference type="InterPro" id="IPR005702">
    <property type="entry name" value="Wzc-like_C"/>
</dbReference>
<dbReference type="GO" id="GO:0005886">
    <property type="term" value="C:plasma membrane"/>
    <property type="evidence" value="ECO:0007669"/>
    <property type="project" value="TreeGrafter"/>
</dbReference>
<dbReference type="InterPro" id="IPR025669">
    <property type="entry name" value="AAA_dom"/>
</dbReference>
<organism evidence="11 12">
    <name type="scientific">Sapientia aquatica</name>
    <dbReference type="NCBI Taxonomy" id="1549640"/>
    <lineage>
        <taxon>Bacteria</taxon>
        <taxon>Pseudomonadati</taxon>
        <taxon>Pseudomonadota</taxon>
        <taxon>Betaproteobacteria</taxon>
        <taxon>Burkholderiales</taxon>
        <taxon>Oxalobacteraceae</taxon>
        <taxon>Sapientia</taxon>
    </lineage>
</organism>
<dbReference type="AlphaFoldDB" id="A0A4R5W124"/>
<dbReference type="Pfam" id="PF13614">
    <property type="entry name" value="AAA_31"/>
    <property type="match status" value="1"/>
</dbReference>
<keyword evidence="3" id="KW-0808">Transferase</keyword>
<evidence type="ECO:0000256" key="5">
    <source>
        <dbReference type="ARBA" id="ARBA00022777"/>
    </source>
</evidence>
<dbReference type="PANTHER" id="PTHR32309">
    <property type="entry name" value="TYROSINE-PROTEIN KINASE"/>
    <property type="match status" value="1"/>
</dbReference>
<protein>
    <recommendedName>
        <fullName evidence="2">non-specific protein-tyrosine kinase</fullName>
        <ecNumber evidence="2">2.7.10.2</ecNumber>
    </recommendedName>
</protein>
<comment type="caution">
    <text evidence="11">The sequence shown here is derived from an EMBL/GenBank/DDBJ whole genome shotgun (WGS) entry which is preliminary data.</text>
</comment>
<keyword evidence="7" id="KW-0829">Tyrosine-protein kinase</keyword>
<dbReference type="OrthoDB" id="9808257at2"/>
<dbReference type="PANTHER" id="PTHR32309:SF13">
    <property type="entry name" value="FERRIC ENTEROBACTIN TRANSPORT PROTEIN FEPE"/>
    <property type="match status" value="1"/>
</dbReference>
<evidence type="ECO:0000256" key="9">
    <source>
        <dbReference type="SAM" id="MobiDB-lite"/>
    </source>
</evidence>
<dbReference type="SUPFAM" id="SSF52540">
    <property type="entry name" value="P-loop containing nucleoside triphosphate hydrolases"/>
    <property type="match status" value="1"/>
</dbReference>
<evidence type="ECO:0000256" key="1">
    <source>
        <dbReference type="ARBA" id="ARBA00007316"/>
    </source>
</evidence>
<evidence type="ECO:0000256" key="3">
    <source>
        <dbReference type="ARBA" id="ARBA00022679"/>
    </source>
</evidence>
<dbReference type="EMBL" id="SMYL01000005">
    <property type="protein sequence ID" value="TDK65683.1"/>
    <property type="molecule type" value="Genomic_DNA"/>
</dbReference>
<evidence type="ECO:0000256" key="7">
    <source>
        <dbReference type="ARBA" id="ARBA00023137"/>
    </source>
</evidence>
<dbReference type="NCBIfam" id="TIGR03018">
    <property type="entry name" value="pepcterm_TyrKin"/>
    <property type="match status" value="1"/>
</dbReference>
<accession>A0A4R5W124</accession>
<comment type="catalytic activity">
    <reaction evidence="8">
        <text>L-tyrosyl-[protein] + ATP = O-phospho-L-tyrosyl-[protein] + ADP + H(+)</text>
        <dbReference type="Rhea" id="RHEA:10596"/>
        <dbReference type="Rhea" id="RHEA-COMP:10136"/>
        <dbReference type="Rhea" id="RHEA-COMP:20101"/>
        <dbReference type="ChEBI" id="CHEBI:15378"/>
        <dbReference type="ChEBI" id="CHEBI:30616"/>
        <dbReference type="ChEBI" id="CHEBI:46858"/>
        <dbReference type="ChEBI" id="CHEBI:61978"/>
        <dbReference type="ChEBI" id="CHEBI:456216"/>
        <dbReference type="EC" id="2.7.10.2"/>
    </reaction>
</comment>
<name>A0A4R5W124_9BURK</name>
<dbReference type="CDD" id="cd05387">
    <property type="entry name" value="BY-kinase"/>
    <property type="match status" value="1"/>
</dbReference>
<dbReference type="GO" id="GO:0004713">
    <property type="term" value="F:protein tyrosine kinase activity"/>
    <property type="evidence" value="ECO:0007669"/>
    <property type="project" value="TreeGrafter"/>
</dbReference>
<feature type="domain" description="AAA" evidence="10">
    <location>
        <begin position="121"/>
        <end position="285"/>
    </location>
</feature>
<feature type="region of interest" description="Disordered" evidence="9">
    <location>
        <begin position="12"/>
        <end position="44"/>
    </location>
</feature>